<keyword evidence="4 5" id="KW-0862">Zinc</keyword>
<dbReference type="Proteomes" id="UP000249746">
    <property type="component" value="Unassembled WGS sequence"/>
</dbReference>
<dbReference type="GO" id="GO:0008270">
    <property type="term" value="F:zinc ion binding"/>
    <property type="evidence" value="ECO:0007669"/>
    <property type="project" value="UniProtKB-UniRule"/>
</dbReference>
<evidence type="ECO:0000256" key="2">
    <source>
        <dbReference type="ARBA" id="ARBA00022596"/>
    </source>
</evidence>
<keyword evidence="7" id="KW-1185">Reference proteome</keyword>
<dbReference type="AlphaFoldDB" id="A0A2W6NJM4"/>
<dbReference type="GO" id="GO:0016151">
    <property type="term" value="F:nickel cation binding"/>
    <property type="evidence" value="ECO:0007669"/>
    <property type="project" value="UniProtKB-UniRule"/>
</dbReference>
<dbReference type="PANTHER" id="PTHR34535">
    <property type="entry name" value="HYDROGENASE MATURATION FACTOR HYPA"/>
    <property type="match status" value="1"/>
</dbReference>
<gene>
    <name evidence="5" type="primary">hypA</name>
    <name evidence="6" type="ORF">B6S12_00730</name>
</gene>
<dbReference type="RefSeq" id="WP_111228900.1">
    <property type="nucleotide sequence ID" value="NZ_NBIU01000001.1"/>
</dbReference>
<feature type="binding site" evidence="5">
    <location>
        <position position="73"/>
    </location>
    <ligand>
        <name>Zn(2+)</name>
        <dbReference type="ChEBI" id="CHEBI:29105"/>
    </ligand>
</feature>
<keyword evidence="3 5" id="KW-0479">Metal-binding</keyword>
<dbReference type="PANTHER" id="PTHR34535:SF3">
    <property type="entry name" value="HYDROGENASE MATURATION FACTOR HYPA"/>
    <property type="match status" value="1"/>
</dbReference>
<organism evidence="6 7">
    <name type="scientific">Helicobacter valdiviensis</name>
    <dbReference type="NCBI Taxonomy" id="1458358"/>
    <lineage>
        <taxon>Bacteria</taxon>
        <taxon>Pseudomonadati</taxon>
        <taxon>Campylobacterota</taxon>
        <taxon>Epsilonproteobacteria</taxon>
        <taxon>Campylobacterales</taxon>
        <taxon>Helicobacteraceae</taxon>
        <taxon>Helicobacter</taxon>
    </lineage>
</organism>
<feature type="binding site" evidence="5">
    <location>
        <position position="76"/>
    </location>
    <ligand>
        <name>Zn(2+)</name>
        <dbReference type="ChEBI" id="CHEBI:29105"/>
    </ligand>
</feature>
<dbReference type="HAMAP" id="MF_00213">
    <property type="entry name" value="HypA_HybF"/>
    <property type="match status" value="1"/>
</dbReference>
<dbReference type="GO" id="GO:0051604">
    <property type="term" value="P:protein maturation"/>
    <property type="evidence" value="ECO:0007669"/>
    <property type="project" value="InterPro"/>
</dbReference>
<dbReference type="InterPro" id="IPR000688">
    <property type="entry name" value="HypA/HybF"/>
</dbReference>
<evidence type="ECO:0000256" key="4">
    <source>
        <dbReference type="ARBA" id="ARBA00022833"/>
    </source>
</evidence>
<proteinExistence type="inferred from homology"/>
<dbReference type="PIRSF" id="PIRSF004761">
    <property type="entry name" value="Hydrgn_mat_HypA"/>
    <property type="match status" value="1"/>
</dbReference>
<sequence length="114" mass="13287">MHEFSIVASLFEKIEDLAREHKATKILEIEVEIGERSGVNQELFSRAFEEFKIGSIAKEAHLKIKEIKVTLFCQDCKEELEAKEVDYTHCPKCHQERVQIIKGNEMLLTHLEME</sequence>
<evidence type="ECO:0000313" key="7">
    <source>
        <dbReference type="Proteomes" id="UP000249746"/>
    </source>
</evidence>
<dbReference type="PROSITE" id="PS01249">
    <property type="entry name" value="HYPA"/>
    <property type="match status" value="1"/>
</dbReference>
<feature type="binding site" evidence="5">
    <location>
        <position position="90"/>
    </location>
    <ligand>
        <name>Zn(2+)</name>
        <dbReference type="ChEBI" id="CHEBI:29105"/>
    </ligand>
</feature>
<dbReference type="OrthoDB" id="9800361at2"/>
<feature type="binding site" evidence="5">
    <location>
        <position position="2"/>
    </location>
    <ligand>
        <name>Ni(2+)</name>
        <dbReference type="ChEBI" id="CHEBI:49786"/>
    </ligand>
</feature>
<dbReference type="InterPro" id="IPR020538">
    <property type="entry name" value="Hydgase_Ni_incorp_HypA/HybF_CS"/>
</dbReference>
<feature type="binding site" evidence="5">
    <location>
        <position position="93"/>
    </location>
    <ligand>
        <name>Zn(2+)</name>
        <dbReference type="ChEBI" id="CHEBI:29105"/>
    </ligand>
</feature>
<dbReference type="Gene3D" id="3.30.2320.80">
    <property type="match status" value="1"/>
</dbReference>
<comment type="function">
    <text evidence="5">Involved in the maturation of [NiFe] hydrogenases. Required for nickel insertion into the metal center of the hydrogenase.</text>
</comment>
<dbReference type="NCBIfam" id="NF001839">
    <property type="entry name" value="PRK00564.1"/>
    <property type="match status" value="1"/>
</dbReference>
<name>A0A2W6NJM4_9HELI</name>
<reference evidence="6 7" key="1">
    <citation type="submission" date="2017-03" db="EMBL/GenBank/DDBJ databases">
        <title>Genomic and clinical evidence uncovers the enterohepatic species Helicobacter valdiviensis as a potential human intestinal pathogen.</title>
        <authorList>
            <person name="Fresia P."/>
            <person name="Jara R."/>
            <person name="Sierra R."/>
            <person name="Ferres I."/>
            <person name="Greif G."/>
            <person name="Iraola G."/>
            <person name="Collado L."/>
        </authorList>
    </citation>
    <scope>NUCLEOTIDE SEQUENCE [LARGE SCALE GENOMIC DNA]</scope>
    <source>
        <strain evidence="6 7">WBE14</strain>
    </source>
</reference>
<dbReference type="Pfam" id="PF01155">
    <property type="entry name" value="HypA"/>
    <property type="match status" value="1"/>
</dbReference>
<protein>
    <recommendedName>
        <fullName evidence="5">Hydrogenase maturation factor HypA</fullName>
    </recommendedName>
</protein>
<evidence type="ECO:0000256" key="5">
    <source>
        <dbReference type="HAMAP-Rule" id="MF_00213"/>
    </source>
</evidence>
<accession>A0A2W6NJM4</accession>
<comment type="caution">
    <text evidence="6">The sequence shown here is derived from an EMBL/GenBank/DDBJ whole genome shotgun (WGS) entry which is preliminary data.</text>
</comment>
<evidence type="ECO:0000256" key="1">
    <source>
        <dbReference type="ARBA" id="ARBA00010748"/>
    </source>
</evidence>
<keyword evidence="2 5" id="KW-0533">Nickel</keyword>
<evidence type="ECO:0000313" key="6">
    <source>
        <dbReference type="EMBL" id="PZT49150.1"/>
    </source>
</evidence>
<comment type="similarity">
    <text evidence="1 5">Belongs to the HypA/HybF family.</text>
</comment>
<evidence type="ECO:0000256" key="3">
    <source>
        <dbReference type="ARBA" id="ARBA00022723"/>
    </source>
</evidence>
<dbReference type="NCBIfam" id="TIGR00100">
    <property type="entry name" value="hypA"/>
    <property type="match status" value="1"/>
</dbReference>
<dbReference type="EMBL" id="NBIU01000001">
    <property type="protein sequence ID" value="PZT49150.1"/>
    <property type="molecule type" value="Genomic_DNA"/>
</dbReference>